<dbReference type="InterPro" id="IPR008862">
    <property type="entry name" value="Tcp11"/>
</dbReference>
<comment type="similarity">
    <text evidence="1">Belongs to the TCP11 family.</text>
</comment>
<protein>
    <submittedName>
        <fullName evidence="3">Uncharacterized protein</fullName>
    </submittedName>
</protein>
<proteinExistence type="inferred from homology"/>
<evidence type="ECO:0000313" key="3">
    <source>
        <dbReference type="EMBL" id="KAJ3227697.1"/>
    </source>
</evidence>
<evidence type="ECO:0000313" key="4">
    <source>
        <dbReference type="Proteomes" id="UP001211065"/>
    </source>
</evidence>
<name>A0AAD5U7Q1_9FUNG</name>
<feature type="region of interest" description="Disordered" evidence="2">
    <location>
        <begin position="270"/>
        <end position="303"/>
    </location>
</feature>
<evidence type="ECO:0000256" key="2">
    <source>
        <dbReference type="SAM" id="MobiDB-lite"/>
    </source>
</evidence>
<dbReference type="AlphaFoldDB" id="A0AAD5U7Q1"/>
<organism evidence="3 4">
    <name type="scientific">Clydaea vesicula</name>
    <dbReference type="NCBI Taxonomy" id="447962"/>
    <lineage>
        <taxon>Eukaryota</taxon>
        <taxon>Fungi</taxon>
        <taxon>Fungi incertae sedis</taxon>
        <taxon>Chytridiomycota</taxon>
        <taxon>Chytridiomycota incertae sedis</taxon>
        <taxon>Chytridiomycetes</taxon>
        <taxon>Lobulomycetales</taxon>
        <taxon>Lobulomycetaceae</taxon>
        <taxon>Clydaea</taxon>
    </lineage>
</organism>
<dbReference type="EMBL" id="JADGJW010000012">
    <property type="protein sequence ID" value="KAJ3227697.1"/>
    <property type="molecule type" value="Genomic_DNA"/>
</dbReference>
<dbReference type="Pfam" id="PF05794">
    <property type="entry name" value="Tcp11"/>
    <property type="match status" value="1"/>
</dbReference>
<feature type="compositionally biased region" description="Basic and acidic residues" evidence="2">
    <location>
        <begin position="292"/>
        <end position="302"/>
    </location>
</feature>
<reference evidence="3" key="1">
    <citation type="submission" date="2020-05" db="EMBL/GenBank/DDBJ databases">
        <title>Phylogenomic resolution of chytrid fungi.</title>
        <authorList>
            <person name="Stajich J.E."/>
            <person name="Amses K."/>
            <person name="Simmons R."/>
            <person name="Seto K."/>
            <person name="Myers J."/>
            <person name="Bonds A."/>
            <person name="Quandt C.A."/>
            <person name="Barry K."/>
            <person name="Liu P."/>
            <person name="Grigoriev I."/>
            <person name="Longcore J.E."/>
            <person name="James T.Y."/>
        </authorList>
    </citation>
    <scope>NUCLEOTIDE SEQUENCE</scope>
    <source>
        <strain evidence="3">JEL0476</strain>
    </source>
</reference>
<accession>A0AAD5U7Q1</accession>
<dbReference type="GO" id="GO:0010737">
    <property type="term" value="P:protein kinase A signaling"/>
    <property type="evidence" value="ECO:0007669"/>
    <property type="project" value="TreeGrafter"/>
</dbReference>
<comment type="caution">
    <text evidence="3">The sequence shown here is derived from an EMBL/GenBank/DDBJ whole genome shotgun (WGS) entry which is preliminary data.</text>
</comment>
<evidence type="ECO:0000256" key="1">
    <source>
        <dbReference type="ARBA" id="ARBA00010954"/>
    </source>
</evidence>
<keyword evidence="4" id="KW-1185">Reference proteome</keyword>
<gene>
    <name evidence="3" type="ORF">HK099_000802</name>
</gene>
<dbReference type="Proteomes" id="UP001211065">
    <property type="component" value="Unassembled WGS sequence"/>
</dbReference>
<sequence length="795" mass="91912">MDNKTTTATATKRDTSSNQAVESIIENLESFSFAEQKQSVSASEEKPLKIKTQNFTTFNATTPSNLLISSHLITPTSPKLTSVQSFSPTVLTSTKNSISFFIPFNKKILKYQVLSENFQFQKLKNVKENYTSEEKKMSLHFKQHRAALRKSFILQSKLHKLRIRSERIKHNLHLKNQRDRLIILKFRTKNDFKISSANLKKKIYLKLKSEKFGAVVERAQTVALVNKMRKYIDAKKSFIEQVSKDLHQADEEYYGEEVVGDFYNSSEPPVFPIPSPTSSSSESHNTVLSANSDDHNDNDDSTKSLGQMAMEMHFLPVDMFENLTEKIFLKEYGELLPMITRFTLRELDVDEIIDNPQLRHDLYFDPNLQFKPNFQGEKETRKKIEQNMYWDRLEVEFKNNDLYRIPLILFEIKQILLNLLPITEELSAELNSHFDLRLLEQQIKYKCFQPINLIKYLTGMLKENCAPVRDAAVDLILLEAEKGKFCSAIREIFNVLEMMKLDYANHQLTRLRQFVIENAAEYEYKYFKTLNYDPELPKTTSWLRNSYNSIITNNSPFVKNIPNFVLNFKTVFFNGILDLILRASEFDTMDTPETLQMDLNRMIGFYNDWQDITIMSSLLVIFKQTCGGKTVLTNEVIKKLKTSLWVLLNDNETSLKHVSLQIAQVSGKIRRKALDKEEVEMLNRVVEKTLSGVDGPIFKLMQNRIGNIIFSCTMKQSNFTNTTSLKSGNEATSSAPNKILFFEQGLALKLGLLEFQDEILDLGERIKSVSDLNVAVFFECHTKIWNVLVSGQREE</sequence>
<dbReference type="PANTHER" id="PTHR12832:SF11">
    <property type="entry name" value="LD23868P"/>
    <property type="match status" value="1"/>
</dbReference>
<dbReference type="PANTHER" id="PTHR12832">
    <property type="entry name" value="TESTIS-SPECIFIC PROTEIN PBS13 T-COMPLEX 11"/>
    <property type="match status" value="1"/>
</dbReference>